<dbReference type="Proteomes" id="UP000051836">
    <property type="component" value="Unassembled WGS sequence"/>
</dbReference>
<proteinExistence type="predicted"/>
<dbReference type="AlphaFoldDB" id="A0A0Q3Q054"/>
<name>A0A0Q3Q054_AMAAE</name>
<comment type="caution">
    <text evidence="1">The sequence shown here is derived from an EMBL/GenBank/DDBJ whole genome shotgun (WGS) entry which is preliminary data.</text>
</comment>
<evidence type="ECO:0000313" key="2">
    <source>
        <dbReference type="Proteomes" id="UP000051836"/>
    </source>
</evidence>
<protein>
    <submittedName>
        <fullName evidence="1">Uncharacterized protein</fullName>
    </submittedName>
</protein>
<keyword evidence="2" id="KW-1185">Reference proteome</keyword>
<reference evidence="1 2" key="1">
    <citation type="submission" date="2015-10" db="EMBL/GenBank/DDBJ databases">
        <authorList>
            <person name="Gilbert D.G."/>
        </authorList>
    </citation>
    <scope>NUCLEOTIDE SEQUENCE [LARGE SCALE GENOMIC DNA]</scope>
    <source>
        <strain evidence="1">FVVF132</strain>
    </source>
</reference>
<dbReference type="EMBL" id="LMAW01002314">
    <property type="protein sequence ID" value="KQK81564.1"/>
    <property type="molecule type" value="Genomic_DNA"/>
</dbReference>
<gene>
    <name evidence="1" type="ORF">AAES_79856</name>
</gene>
<sequence length="100" mass="11034">MYSLFIPGLQAVPEDLCCRQDKERLQCKPKGLCFFSGGHEFCTSMACEDSTADIMMDIKEEHDFLKVLQNACPCTSTTGEGSRYDDVPVECGCMSVCACL</sequence>
<organism evidence="1 2">
    <name type="scientific">Amazona aestiva</name>
    <name type="common">Blue-fronted Amazon parrot</name>
    <dbReference type="NCBI Taxonomy" id="12930"/>
    <lineage>
        <taxon>Eukaryota</taxon>
        <taxon>Metazoa</taxon>
        <taxon>Chordata</taxon>
        <taxon>Craniata</taxon>
        <taxon>Vertebrata</taxon>
        <taxon>Euteleostomi</taxon>
        <taxon>Archelosauria</taxon>
        <taxon>Archosauria</taxon>
        <taxon>Dinosauria</taxon>
        <taxon>Saurischia</taxon>
        <taxon>Theropoda</taxon>
        <taxon>Coelurosauria</taxon>
        <taxon>Aves</taxon>
        <taxon>Neognathae</taxon>
        <taxon>Neoaves</taxon>
        <taxon>Telluraves</taxon>
        <taxon>Australaves</taxon>
        <taxon>Psittaciformes</taxon>
        <taxon>Psittacidae</taxon>
        <taxon>Amazona</taxon>
    </lineage>
</organism>
<evidence type="ECO:0000313" key="1">
    <source>
        <dbReference type="EMBL" id="KQK81564.1"/>
    </source>
</evidence>
<accession>A0A0Q3Q054</accession>